<evidence type="ECO:0000313" key="3">
    <source>
        <dbReference type="EMBL" id="KAF9078057.1"/>
    </source>
</evidence>
<sequence>MFFEYRKLLKFSTLAFTLVTPVVGQVTCFGNVTGPPSAESLACAQFALPFCETGGLIHLPGQGSSARCFNNGTKCKCKCDFTIWNGASVGSPLSPPNSAFCSEILVEIAKICPLGGQSGEFGLPFNYTLRPGTGSCLPDITSD</sequence>
<feature type="signal peptide" evidence="1">
    <location>
        <begin position="1"/>
        <end position="24"/>
    </location>
</feature>
<feature type="chain" id="PRO_5040263361" description="Glycan binding protein Y3-like domain-containing protein" evidence="1">
    <location>
        <begin position="25"/>
        <end position="143"/>
    </location>
</feature>
<dbReference type="EMBL" id="JADNRY010000002">
    <property type="protein sequence ID" value="KAF9078057.1"/>
    <property type="molecule type" value="Genomic_DNA"/>
</dbReference>
<dbReference type="AlphaFoldDB" id="A0A9P5QBK9"/>
<name>A0A9P5QBK9_9AGAR</name>
<gene>
    <name evidence="3" type="ORF">BDP27DRAFT_1412972</name>
</gene>
<comment type="caution">
    <text evidence="3">The sequence shown here is derived from an EMBL/GenBank/DDBJ whole genome shotgun (WGS) entry which is preliminary data.</text>
</comment>
<dbReference type="Pfam" id="PF22803">
    <property type="entry name" value="GBD_Y3"/>
    <property type="match status" value="1"/>
</dbReference>
<feature type="domain" description="Glycan binding protein Y3-like" evidence="2">
    <location>
        <begin position="43"/>
        <end position="136"/>
    </location>
</feature>
<dbReference type="Proteomes" id="UP000772434">
    <property type="component" value="Unassembled WGS sequence"/>
</dbReference>
<evidence type="ECO:0000259" key="2">
    <source>
        <dbReference type="Pfam" id="PF22803"/>
    </source>
</evidence>
<organism evidence="3 4">
    <name type="scientific">Rhodocollybia butyracea</name>
    <dbReference type="NCBI Taxonomy" id="206335"/>
    <lineage>
        <taxon>Eukaryota</taxon>
        <taxon>Fungi</taxon>
        <taxon>Dikarya</taxon>
        <taxon>Basidiomycota</taxon>
        <taxon>Agaricomycotina</taxon>
        <taxon>Agaricomycetes</taxon>
        <taxon>Agaricomycetidae</taxon>
        <taxon>Agaricales</taxon>
        <taxon>Marasmiineae</taxon>
        <taxon>Omphalotaceae</taxon>
        <taxon>Rhodocollybia</taxon>
    </lineage>
</organism>
<dbReference type="InterPro" id="IPR054443">
    <property type="entry name" value="Y3-like_dom"/>
</dbReference>
<keyword evidence="1" id="KW-0732">Signal</keyword>
<dbReference type="OrthoDB" id="2925523at2759"/>
<accession>A0A9P5QBK9</accession>
<protein>
    <recommendedName>
        <fullName evidence="2">Glycan binding protein Y3-like domain-containing protein</fullName>
    </recommendedName>
</protein>
<evidence type="ECO:0000313" key="4">
    <source>
        <dbReference type="Proteomes" id="UP000772434"/>
    </source>
</evidence>
<reference evidence="3" key="1">
    <citation type="submission" date="2020-11" db="EMBL/GenBank/DDBJ databases">
        <authorList>
            <consortium name="DOE Joint Genome Institute"/>
            <person name="Ahrendt S."/>
            <person name="Riley R."/>
            <person name="Andreopoulos W."/>
            <person name="Labutti K."/>
            <person name="Pangilinan J."/>
            <person name="Ruiz-Duenas F.J."/>
            <person name="Barrasa J.M."/>
            <person name="Sanchez-Garcia M."/>
            <person name="Camarero S."/>
            <person name="Miyauchi S."/>
            <person name="Serrano A."/>
            <person name="Linde D."/>
            <person name="Babiker R."/>
            <person name="Drula E."/>
            <person name="Ayuso-Fernandez I."/>
            <person name="Pacheco R."/>
            <person name="Padilla G."/>
            <person name="Ferreira P."/>
            <person name="Barriuso J."/>
            <person name="Kellner H."/>
            <person name="Castanera R."/>
            <person name="Alfaro M."/>
            <person name="Ramirez L."/>
            <person name="Pisabarro A.G."/>
            <person name="Kuo A."/>
            <person name="Tritt A."/>
            <person name="Lipzen A."/>
            <person name="He G."/>
            <person name="Yan M."/>
            <person name="Ng V."/>
            <person name="Cullen D."/>
            <person name="Martin F."/>
            <person name="Rosso M.-N."/>
            <person name="Henrissat B."/>
            <person name="Hibbett D."/>
            <person name="Martinez A.T."/>
            <person name="Grigoriev I.V."/>
        </authorList>
    </citation>
    <scope>NUCLEOTIDE SEQUENCE</scope>
    <source>
        <strain evidence="3">AH 40177</strain>
    </source>
</reference>
<keyword evidence="4" id="KW-1185">Reference proteome</keyword>
<evidence type="ECO:0000256" key="1">
    <source>
        <dbReference type="SAM" id="SignalP"/>
    </source>
</evidence>
<proteinExistence type="predicted"/>